<evidence type="ECO:0000313" key="3">
    <source>
        <dbReference type="EMBL" id="KAK5980355.1"/>
    </source>
</evidence>
<evidence type="ECO:0000256" key="1">
    <source>
        <dbReference type="SAM" id="MobiDB-lite"/>
    </source>
</evidence>
<keyword evidence="4" id="KW-1185">Reference proteome</keyword>
<protein>
    <submittedName>
        <fullName evidence="3">Uncharacterized protein</fullName>
    </submittedName>
</protein>
<name>A0AAN8FL62_TRICO</name>
<dbReference type="Proteomes" id="UP001331761">
    <property type="component" value="Unassembled WGS sequence"/>
</dbReference>
<evidence type="ECO:0000256" key="2">
    <source>
        <dbReference type="SAM" id="Phobius"/>
    </source>
</evidence>
<organism evidence="3 4">
    <name type="scientific">Trichostrongylus colubriformis</name>
    <name type="common">Black scour worm</name>
    <dbReference type="NCBI Taxonomy" id="6319"/>
    <lineage>
        <taxon>Eukaryota</taxon>
        <taxon>Metazoa</taxon>
        <taxon>Ecdysozoa</taxon>
        <taxon>Nematoda</taxon>
        <taxon>Chromadorea</taxon>
        <taxon>Rhabditida</taxon>
        <taxon>Rhabditina</taxon>
        <taxon>Rhabditomorpha</taxon>
        <taxon>Strongyloidea</taxon>
        <taxon>Trichostrongylidae</taxon>
        <taxon>Trichostrongylus</taxon>
    </lineage>
</organism>
<keyword evidence="2" id="KW-0472">Membrane</keyword>
<keyword evidence="2" id="KW-1133">Transmembrane helix</keyword>
<comment type="caution">
    <text evidence="3">The sequence shown here is derived from an EMBL/GenBank/DDBJ whole genome shotgun (WGS) entry which is preliminary data.</text>
</comment>
<feature type="transmembrane region" description="Helical" evidence="2">
    <location>
        <begin position="65"/>
        <end position="92"/>
    </location>
</feature>
<keyword evidence="2" id="KW-0812">Transmembrane</keyword>
<sequence length="149" mass="15777">MATNLVAVKSTHLGSPAKISTISSNKGTAVTEPTQNTTEGGFLIEATDAQDFGYHENTKNKKTTMFVSILAVLGIIHIALIVLLIVACQCYVTRRRNNKKASPAAAAGKYTAMSTNPNIAPTQDSSANGPQANTNTVDLWTEKKPTTAI</sequence>
<feature type="region of interest" description="Disordered" evidence="1">
    <location>
        <begin position="115"/>
        <end position="149"/>
    </location>
</feature>
<reference evidence="3 4" key="1">
    <citation type="submission" date="2019-10" db="EMBL/GenBank/DDBJ databases">
        <title>Assembly and Annotation for the nematode Trichostrongylus colubriformis.</title>
        <authorList>
            <person name="Martin J."/>
        </authorList>
    </citation>
    <scope>NUCLEOTIDE SEQUENCE [LARGE SCALE GENOMIC DNA]</scope>
    <source>
        <strain evidence="3">G859</strain>
        <tissue evidence="3">Whole worm</tissue>
    </source>
</reference>
<dbReference type="EMBL" id="WIXE01007525">
    <property type="protein sequence ID" value="KAK5980355.1"/>
    <property type="molecule type" value="Genomic_DNA"/>
</dbReference>
<feature type="compositionally biased region" description="Basic and acidic residues" evidence="1">
    <location>
        <begin position="140"/>
        <end position="149"/>
    </location>
</feature>
<feature type="compositionally biased region" description="Polar residues" evidence="1">
    <location>
        <begin position="115"/>
        <end position="138"/>
    </location>
</feature>
<evidence type="ECO:0000313" key="4">
    <source>
        <dbReference type="Proteomes" id="UP001331761"/>
    </source>
</evidence>
<dbReference type="AlphaFoldDB" id="A0AAN8FL62"/>
<accession>A0AAN8FL62</accession>
<gene>
    <name evidence="3" type="ORF">GCK32_008763</name>
</gene>
<proteinExistence type="predicted"/>